<sequence length="286" mass="29938">MHRRLITLATVALLTAAPALSACSVDDVIGVFGPRADAEVLSLAQRADTDAAALAETAPETAELRRRHANQLYAEIDRLCGVRDDGRVPDSCAVERTTPEVGSTDPGEVLDRSHELILEEMTGLPDGSVALVTGQAIDLAALADPVELPEAFELTDREDVAAAQELLAWEHAASYGLGLASAYLSADQVDALAELADAHDERVLGLRALLEPSGQAPVAAPGYELEAFPAPTDPASAAEFITSLEADTVQLWHAAAADAHTAQWREWSVAGAAHAQDAAGGHNFTA</sequence>
<dbReference type="HOGENOM" id="CLU_080105_0_0_11"/>
<dbReference type="KEGG" id="chn:A605_08650"/>
<dbReference type="SUPFAM" id="SSF47240">
    <property type="entry name" value="Ferritin-like"/>
    <property type="match status" value="1"/>
</dbReference>
<dbReference type="eggNOG" id="ENOG5032CNP">
    <property type="taxonomic scope" value="Bacteria"/>
</dbReference>
<dbReference type="AlphaFoldDB" id="M1NTC8"/>
<dbReference type="Proteomes" id="UP000011723">
    <property type="component" value="Chromosome"/>
</dbReference>
<accession>M1NTC8</accession>
<dbReference type="Pfam" id="PF14530">
    <property type="entry name" value="DUF4439"/>
    <property type="match status" value="1"/>
</dbReference>
<dbReference type="Gene3D" id="1.20.1260.10">
    <property type="match status" value="1"/>
</dbReference>
<protein>
    <recommendedName>
        <fullName evidence="2">DUF4439 domain-containing protein</fullName>
    </recommendedName>
</protein>
<evidence type="ECO:0000313" key="4">
    <source>
        <dbReference type="Proteomes" id="UP000011723"/>
    </source>
</evidence>
<dbReference type="PATRIC" id="fig|1121362.3.peg.1747"/>
<keyword evidence="4" id="KW-1185">Reference proteome</keyword>
<feature type="chain" id="PRO_5004016546" description="DUF4439 domain-containing protein" evidence="1">
    <location>
        <begin position="22"/>
        <end position="286"/>
    </location>
</feature>
<dbReference type="InterPro" id="IPR029447">
    <property type="entry name" value="DUF4439"/>
</dbReference>
<gene>
    <name evidence="3" type="ORF">A605_08650</name>
</gene>
<dbReference type="PROSITE" id="PS51257">
    <property type="entry name" value="PROKAR_LIPOPROTEIN"/>
    <property type="match status" value="1"/>
</dbReference>
<evidence type="ECO:0000259" key="2">
    <source>
        <dbReference type="Pfam" id="PF14530"/>
    </source>
</evidence>
<evidence type="ECO:0000256" key="1">
    <source>
        <dbReference type="SAM" id="SignalP"/>
    </source>
</evidence>
<dbReference type="InterPro" id="IPR012347">
    <property type="entry name" value="Ferritin-like"/>
</dbReference>
<dbReference type="InterPro" id="IPR009078">
    <property type="entry name" value="Ferritin-like_SF"/>
</dbReference>
<name>M1NTC8_9CORY</name>
<dbReference type="EMBL" id="CP003697">
    <property type="protein sequence ID" value="AGF72732.1"/>
    <property type="molecule type" value="Genomic_DNA"/>
</dbReference>
<feature type="domain" description="DUF4439" evidence="2">
    <location>
        <begin position="162"/>
        <end position="276"/>
    </location>
</feature>
<dbReference type="STRING" id="1121362.A605_08650"/>
<reference evidence="3 4" key="1">
    <citation type="journal article" date="2012" name="Stand. Genomic Sci.">
        <title>Genome sequence of the halotolerant bacterium Corynebacterium halotolerans type strain YIM 70093(T) (= DSM 44683(T)).</title>
        <authorList>
            <person name="Ruckert C."/>
            <person name="Albersmeier A."/>
            <person name="Al-Dilaimi A."/>
            <person name="Niehaus K."/>
            <person name="Szczepanowski R."/>
            <person name="Kalinowski J."/>
        </authorList>
    </citation>
    <scope>NUCLEOTIDE SEQUENCE [LARGE SCALE GENOMIC DNA]</scope>
    <source>
        <strain evidence="3">YIM 70093</strain>
    </source>
</reference>
<keyword evidence="1" id="KW-0732">Signal</keyword>
<organism evidence="3 4">
    <name type="scientific">Corynebacterium halotolerans YIM 70093 = DSM 44683</name>
    <dbReference type="NCBI Taxonomy" id="1121362"/>
    <lineage>
        <taxon>Bacteria</taxon>
        <taxon>Bacillati</taxon>
        <taxon>Actinomycetota</taxon>
        <taxon>Actinomycetes</taxon>
        <taxon>Mycobacteriales</taxon>
        <taxon>Corynebacteriaceae</taxon>
        <taxon>Corynebacterium</taxon>
    </lineage>
</organism>
<evidence type="ECO:0000313" key="3">
    <source>
        <dbReference type="EMBL" id="AGF72732.1"/>
    </source>
</evidence>
<proteinExistence type="predicted"/>
<feature type="signal peptide" evidence="1">
    <location>
        <begin position="1"/>
        <end position="21"/>
    </location>
</feature>